<feature type="transmembrane region" description="Helical" evidence="7">
    <location>
        <begin position="41"/>
        <end position="65"/>
    </location>
</feature>
<reference evidence="9 10" key="1">
    <citation type="submission" date="2024-02" db="EMBL/GenBank/DDBJ databases">
        <title>De novo assembly and annotation of 12 fungi associated with fruit tree decline syndrome in Ontario, Canada.</title>
        <authorList>
            <person name="Sulman M."/>
            <person name="Ellouze W."/>
            <person name="Ilyukhin E."/>
        </authorList>
    </citation>
    <scope>NUCLEOTIDE SEQUENCE [LARGE SCALE GENOMIC DNA]</scope>
    <source>
        <strain evidence="9 10">M169</strain>
    </source>
</reference>
<comment type="caution">
    <text evidence="9">The sequence shown here is derived from an EMBL/GenBank/DDBJ whole genome shotgun (WGS) entry which is preliminary data.</text>
</comment>
<dbReference type="EMBL" id="JAKNSF020000145">
    <property type="protein sequence ID" value="KAK7711535.1"/>
    <property type="molecule type" value="Genomic_DNA"/>
</dbReference>
<evidence type="ECO:0000256" key="4">
    <source>
        <dbReference type="ARBA" id="ARBA00023136"/>
    </source>
</evidence>
<evidence type="ECO:0000256" key="7">
    <source>
        <dbReference type="SAM" id="Phobius"/>
    </source>
</evidence>
<dbReference type="PANTHER" id="PTHR33048">
    <property type="entry name" value="PTH11-LIKE INTEGRAL MEMBRANE PROTEIN (AFU_ORTHOLOGUE AFUA_5G11245)"/>
    <property type="match status" value="1"/>
</dbReference>
<comment type="similarity">
    <text evidence="5">Belongs to the SAT4 family.</text>
</comment>
<evidence type="ECO:0000313" key="10">
    <source>
        <dbReference type="Proteomes" id="UP001430848"/>
    </source>
</evidence>
<dbReference type="Pfam" id="PF20684">
    <property type="entry name" value="Fung_rhodopsin"/>
    <property type="match status" value="1"/>
</dbReference>
<organism evidence="9 10">
    <name type="scientific">Diaporthe eres</name>
    <name type="common">Phomopsis oblonga</name>
    <dbReference type="NCBI Taxonomy" id="83184"/>
    <lineage>
        <taxon>Eukaryota</taxon>
        <taxon>Fungi</taxon>
        <taxon>Dikarya</taxon>
        <taxon>Ascomycota</taxon>
        <taxon>Pezizomycotina</taxon>
        <taxon>Sordariomycetes</taxon>
        <taxon>Sordariomycetidae</taxon>
        <taxon>Diaporthales</taxon>
        <taxon>Diaporthaceae</taxon>
        <taxon>Diaporthe</taxon>
        <taxon>Diaporthe eres species complex</taxon>
    </lineage>
</organism>
<feature type="domain" description="Rhodopsin" evidence="8">
    <location>
        <begin position="96"/>
        <end position="156"/>
    </location>
</feature>
<accession>A0ABR1NQL8</accession>
<dbReference type="PANTHER" id="PTHR33048:SF2">
    <property type="entry name" value="SRPK"/>
    <property type="match status" value="1"/>
</dbReference>
<feature type="transmembrane region" description="Helical" evidence="7">
    <location>
        <begin position="92"/>
        <end position="112"/>
    </location>
</feature>
<keyword evidence="4 7" id="KW-0472">Membrane</keyword>
<protein>
    <recommendedName>
        <fullName evidence="8">Rhodopsin domain-containing protein</fullName>
    </recommendedName>
</protein>
<keyword evidence="2 7" id="KW-0812">Transmembrane</keyword>
<evidence type="ECO:0000256" key="6">
    <source>
        <dbReference type="SAM" id="MobiDB-lite"/>
    </source>
</evidence>
<gene>
    <name evidence="9" type="ORF">SLS63_012674</name>
</gene>
<dbReference type="Proteomes" id="UP001430848">
    <property type="component" value="Unassembled WGS sequence"/>
</dbReference>
<evidence type="ECO:0000256" key="3">
    <source>
        <dbReference type="ARBA" id="ARBA00022989"/>
    </source>
</evidence>
<feature type="region of interest" description="Disordered" evidence="6">
    <location>
        <begin position="157"/>
        <end position="228"/>
    </location>
</feature>
<feature type="transmembrane region" description="Helical" evidence="7">
    <location>
        <begin position="12"/>
        <end position="29"/>
    </location>
</feature>
<dbReference type="InterPro" id="IPR049326">
    <property type="entry name" value="Rhodopsin_dom_fungi"/>
</dbReference>
<evidence type="ECO:0000256" key="2">
    <source>
        <dbReference type="ARBA" id="ARBA00022692"/>
    </source>
</evidence>
<feature type="transmembrane region" description="Helical" evidence="7">
    <location>
        <begin position="133"/>
        <end position="152"/>
    </location>
</feature>
<dbReference type="InterPro" id="IPR052337">
    <property type="entry name" value="SAT4-like"/>
</dbReference>
<keyword evidence="3 7" id="KW-1133">Transmembrane helix</keyword>
<comment type="subcellular location">
    <subcellularLocation>
        <location evidence="1">Membrane</location>
        <topology evidence="1">Multi-pass membrane protein</topology>
    </subcellularLocation>
</comment>
<evidence type="ECO:0000313" key="9">
    <source>
        <dbReference type="EMBL" id="KAK7711535.1"/>
    </source>
</evidence>
<name>A0ABR1NQL8_DIAER</name>
<proteinExistence type="inferred from homology"/>
<evidence type="ECO:0000259" key="8">
    <source>
        <dbReference type="Pfam" id="PF20684"/>
    </source>
</evidence>
<sequence length="291" mass="32066">MSSDEAQKFIDEVWGLQGVAYLVLLLRYYSRIVTLGWGKLALDDILIALATLVYTAESAAAYYVVAYWNGFANNGMSDQERLELDPNHCMPAISYVQTVFVMVMNTLTDFYLMAIPIPMVWKSRLPKAKKITLVVMFSGGLLEMAFGILRSLTNNNGESGRATSSGQAYRLGSYPNHHKKTRNKDPNPMPEETRYGSNERIVSLDEQSRDAASSGGGAAADDQPHDPFQVAGVFEPARVTVCSGPGPSDARRPTPIDYTSSGGIMVTREYNVSEGRRINDADQNDRAFLDV</sequence>
<evidence type="ECO:0000256" key="5">
    <source>
        <dbReference type="ARBA" id="ARBA00038359"/>
    </source>
</evidence>
<keyword evidence="10" id="KW-1185">Reference proteome</keyword>
<feature type="compositionally biased region" description="Polar residues" evidence="6">
    <location>
        <begin position="157"/>
        <end position="167"/>
    </location>
</feature>
<evidence type="ECO:0000256" key="1">
    <source>
        <dbReference type="ARBA" id="ARBA00004141"/>
    </source>
</evidence>